<dbReference type="EMBL" id="PSQE01000003">
    <property type="protein sequence ID" value="RHN65572.1"/>
    <property type="molecule type" value="Genomic_DNA"/>
</dbReference>
<gene>
    <name evidence="1" type="ORF">MtrunA17_Chr3g0081331</name>
</gene>
<evidence type="ECO:0000313" key="1">
    <source>
        <dbReference type="EMBL" id="RHN65572.1"/>
    </source>
</evidence>
<sequence>MYFDIIHYQLFNASTGLFSQTIIDSLWMINYGETFFFDFVTVDH</sequence>
<accession>A0A396IJ06</accession>
<evidence type="ECO:0000313" key="2">
    <source>
        <dbReference type="Proteomes" id="UP000265566"/>
    </source>
</evidence>
<dbReference type="Gramene" id="rna13425">
    <property type="protein sequence ID" value="RHN65572.1"/>
    <property type="gene ID" value="gene13425"/>
</dbReference>
<organism evidence="1 2">
    <name type="scientific">Medicago truncatula</name>
    <name type="common">Barrel medic</name>
    <name type="synonym">Medicago tribuloides</name>
    <dbReference type="NCBI Taxonomy" id="3880"/>
    <lineage>
        <taxon>Eukaryota</taxon>
        <taxon>Viridiplantae</taxon>
        <taxon>Streptophyta</taxon>
        <taxon>Embryophyta</taxon>
        <taxon>Tracheophyta</taxon>
        <taxon>Spermatophyta</taxon>
        <taxon>Magnoliopsida</taxon>
        <taxon>eudicotyledons</taxon>
        <taxon>Gunneridae</taxon>
        <taxon>Pentapetalae</taxon>
        <taxon>rosids</taxon>
        <taxon>fabids</taxon>
        <taxon>Fabales</taxon>
        <taxon>Fabaceae</taxon>
        <taxon>Papilionoideae</taxon>
        <taxon>50 kb inversion clade</taxon>
        <taxon>NPAAA clade</taxon>
        <taxon>Hologalegina</taxon>
        <taxon>IRL clade</taxon>
        <taxon>Trifolieae</taxon>
        <taxon>Medicago</taxon>
    </lineage>
</organism>
<dbReference type="Proteomes" id="UP000265566">
    <property type="component" value="Chromosome 3"/>
</dbReference>
<dbReference type="AlphaFoldDB" id="A0A396IJ06"/>
<protein>
    <submittedName>
        <fullName evidence="1">Uncharacterized protein</fullName>
    </submittedName>
</protein>
<reference evidence="2" key="1">
    <citation type="journal article" date="2018" name="Nat. Plants">
        <title>Whole-genome landscape of Medicago truncatula symbiotic genes.</title>
        <authorList>
            <person name="Pecrix Y."/>
            <person name="Staton S.E."/>
            <person name="Sallet E."/>
            <person name="Lelandais-Briere C."/>
            <person name="Moreau S."/>
            <person name="Carrere S."/>
            <person name="Blein T."/>
            <person name="Jardinaud M.F."/>
            <person name="Latrasse D."/>
            <person name="Zouine M."/>
            <person name="Zahm M."/>
            <person name="Kreplak J."/>
            <person name="Mayjonade B."/>
            <person name="Satge C."/>
            <person name="Perez M."/>
            <person name="Cauet S."/>
            <person name="Marande W."/>
            <person name="Chantry-Darmon C."/>
            <person name="Lopez-Roques C."/>
            <person name="Bouchez O."/>
            <person name="Berard A."/>
            <person name="Debelle F."/>
            <person name="Munos S."/>
            <person name="Bendahmane A."/>
            <person name="Berges H."/>
            <person name="Niebel A."/>
            <person name="Buitink J."/>
            <person name="Frugier F."/>
            <person name="Benhamed M."/>
            <person name="Crespi M."/>
            <person name="Gouzy J."/>
            <person name="Gamas P."/>
        </authorList>
    </citation>
    <scope>NUCLEOTIDE SEQUENCE [LARGE SCALE GENOMIC DNA]</scope>
    <source>
        <strain evidence="2">cv. Jemalong A17</strain>
    </source>
</reference>
<proteinExistence type="predicted"/>
<name>A0A396IJ06_MEDTR</name>
<comment type="caution">
    <text evidence="1">The sequence shown here is derived from an EMBL/GenBank/DDBJ whole genome shotgun (WGS) entry which is preliminary data.</text>
</comment>